<dbReference type="PROSITE" id="PS50850">
    <property type="entry name" value="MFS"/>
    <property type="match status" value="1"/>
</dbReference>
<sequence length="165" mass="17504">MSTTKLDDGDANSAPTTPETQEEAPKSASPGWKFWVIFLALCVSGLLTALDSTIVTIALLTIVDDLNIGDDYVWIVNVYFLTSAAVQPLYGQLADVFGRRYTMLSVVAIFTLGSGICGGAASEGMLVAGRAIQGIGGGKWSQGWLSDGFVNGTINLLSRFAYQLK</sequence>
<feature type="region of interest" description="Disordered" evidence="7">
    <location>
        <begin position="1"/>
        <end position="26"/>
    </location>
</feature>
<feature type="domain" description="Major facilitator superfamily (MFS) profile" evidence="9">
    <location>
        <begin position="37"/>
        <end position="165"/>
    </location>
</feature>
<evidence type="ECO:0000313" key="11">
    <source>
        <dbReference type="Proteomes" id="UP001629113"/>
    </source>
</evidence>
<name>A0ABR4PRR6_9HELO</name>
<dbReference type="InterPro" id="IPR036259">
    <property type="entry name" value="MFS_trans_sf"/>
</dbReference>
<evidence type="ECO:0000256" key="4">
    <source>
        <dbReference type="ARBA" id="ARBA00022989"/>
    </source>
</evidence>
<comment type="subcellular location">
    <subcellularLocation>
        <location evidence="1">Membrane</location>
        <topology evidence="1">Multi-pass membrane protein</topology>
    </subcellularLocation>
</comment>
<keyword evidence="6" id="KW-0325">Glycoprotein</keyword>
<feature type="transmembrane region" description="Helical" evidence="8">
    <location>
        <begin position="102"/>
        <end position="121"/>
    </location>
</feature>
<evidence type="ECO:0000256" key="3">
    <source>
        <dbReference type="ARBA" id="ARBA00022692"/>
    </source>
</evidence>
<dbReference type="PANTHER" id="PTHR23501">
    <property type="entry name" value="MAJOR FACILITATOR SUPERFAMILY"/>
    <property type="match status" value="1"/>
</dbReference>
<evidence type="ECO:0000256" key="6">
    <source>
        <dbReference type="ARBA" id="ARBA00023180"/>
    </source>
</evidence>
<evidence type="ECO:0000256" key="1">
    <source>
        <dbReference type="ARBA" id="ARBA00004141"/>
    </source>
</evidence>
<dbReference type="InterPro" id="IPR020846">
    <property type="entry name" value="MFS_dom"/>
</dbReference>
<keyword evidence="4 8" id="KW-1133">Transmembrane helix</keyword>
<feature type="transmembrane region" description="Helical" evidence="8">
    <location>
        <begin position="72"/>
        <end position="90"/>
    </location>
</feature>
<evidence type="ECO:0000259" key="9">
    <source>
        <dbReference type="PROSITE" id="PS50850"/>
    </source>
</evidence>
<dbReference type="Pfam" id="PF07690">
    <property type="entry name" value="MFS_1"/>
    <property type="match status" value="1"/>
</dbReference>
<evidence type="ECO:0000313" key="10">
    <source>
        <dbReference type="EMBL" id="KAL3425960.1"/>
    </source>
</evidence>
<keyword evidence="2" id="KW-0813">Transport</keyword>
<evidence type="ECO:0000256" key="8">
    <source>
        <dbReference type="SAM" id="Phobius"/>
    </source>
</evidence>
<dbReference type="Proteomes" id="UP001629113">
    <property type="component" value="Unassembled WGS sequence"/>
</dbReference>
<dbReference type="SUPFAM" id="SSF103473">
    <property type="entry name" value="MFS general substrate transporter"/>
    <property type="match status" value="1"/>
</dbReference>
<keyword evidence="5 8" id="KW-0472">Membrane</keyword>
<evidence type="ECO:0000256" key="5">
    <source>
        <dbReference type="ARBA" id="ARBA00023136"/>
    </source>
</evidence>
<gene>
    <name evidence="10" type="ORF">PVAG01_02751</name>
</gene>
<protein>
    <submittedName>
        <fullName evidence="10">Multidrug resistance protein fnx1</fullName>
    </submittedName>
</protein>
<evidence type="ECO:0000256" key="7">
    <source>
        <dbReference type="SAM" id="MobiDB-lite"/>
    </source>
</evidence>
<organism evidence="10 11">
    <name type="scientific">Phlyctema vagabunda</name>
    <dbReference type="NCBI Taxonomy" id="108571"/>
    <lineage>
        <taxon>Eukaryota</taxon>
        <taxon>Fungi</taxon>
        <taxon>Dikarya</taxon>
        <taxon>Ascomycota</taxon>
        <taxon>Pezizomycotina</taxon>
        <taxon>Leotiomycetes</taxon>
        <taxon>Helotiales</taxon>
        <taxon>Dermateaceae</taxon>
        <taxon>Phlyctema</taxon>
    </lineage>
</organism>
<reference evidence="10 11" key="1">
    <citation type="submission" date="2024-06" db="EMBL/GenBank/DDBJ databases">
        <title>Complete genome of Phlyctema vagabunda strain 19-DSS-EL-015.</title>
        <authorList>
            <person name="Fiorenzani C."/>
        </authorList>
    </citation>
    <scope>NUCLEOTIDE SEQUENCE [LARGE SCALE GENOMIC DNA]</scope>
    <source>
        <strain evidence="10 11">19-DSS-EL-015</strain>
    </source>
</reference>
<dbReference type="EMBL" id="JBFCZG010000002">
    <property type="protein sequence ID" value="KAL3425960.1"/>
    <property type="molecule type" value="Genomic_DNA"/>
</dbReference>
<dbReference type="Gene3D" id="1.20.1720.10">
    <property type="entry name" value="Multidrug resistance protein D"/>
    <property type="match status" value="1"/>
</dbReference>
<dbReference type="InterPro" id="IPR011701">
    <property type="entry name" value="MFS"/>
</dbReference>
<proteinExistence type="predicted"/>
<dbReference type="PANTHER" id="PTHR23501:SF187">
    <property type="entry name" value="MAJOR FACILITATOR SUPERFAMILY (MFS) PROFILE DOMAIN-CONTAINING PROTEIN"/>
    <property type="match status" value="1"/>
</dbReference>
<evidence type="ECO:0000256" key="2">
    <source>
        <dbReference type="ARBA" id="ARBA00022448"/>
    </source>
</evidence>
<feature type="transmembrane region" description="Helical" evidence="8">
    <location>
        <begin position="34"/>
        <end position="60"/>
    </location>
</feature>
<comment type="caution">
    <text evidence="10">The sequence shown here is derived from an EMBL/GenBank/DDBJ whole genome shotgun (WGS) entry which is preliminary data.</text>
</comment>
<accession>A0ABR4PRR6</accession>
<keyword evidence="3 8" id="KW-0812">Transmembrane</keyword>
<keyword evidence="11" id="KW-1185">Reference proteome</keyword>